<evidence type="ECO:0000313" key="8">
    <source>
        <dbReference type="Proteomes" id="UP001294444"/>
    </source>
</evidence>
<dbReference type="Pfam" id="PF00871">
    <property type="entry name" value="Acetate_kinase"/>
    <property type="match status" value="1"/>
</dbReference>
<keyword evidence="3 5" id="KW-0418">Kinase</keyword>
<evidence type="ECO:0000259" key="6">
    <source>
        <dbReference type="Pfam" id="PF01575"/>
    </source>
</evidence>
<dbReference type="GO" id="GO:0008776">
    <property type="term" value="F:acetate kinase activity"/>
    <property type="evidence" value="ECO:0007669"/>
    <property type="project" value="UniProtKB-UniRule"/>
</dbReference>
<evidence type="ECO:0000256" key="4">
    <source>
        <dbReference type="ARBA" id="ARBA00022840"/>
    </source>
</evidence>
<evidence type="ECO:0000256" key="3">
    <source>
        <dbReference type="ARBA" id="ARBA00022777"/>
    </source>
</evidence>
<feature type="binding site" evidence="5">
    <location>
        <begin position="240"/>
        <end position="244"/>
    </location>
    <ligand>
        <name>ATP</name>
        <dbReference type="ChEBI" id="CHEBI:30616"/>
    </ligand>
</feature>
<keyword evidence="5" id="KW-0460">Magnesium</keyword>
<keyword evidence="5" id="KW-0479">Metal-binding</keyword>
<dbReference type="EC" id="2.7.2.1" evidence="5"/>
<dbReference type="PROSITE" id="PS01075">
    <property type="entry name" value="ACETATE_KINASE_1"/>
    <property type="match status" value="1"/>
</dbReference>
<proteinExistence type="inferred from homology"/>
<dbReference type="InterPro" id="IPR029069">
    <property type="entry name" value="HotDog_dom_sf"/>
</dbReference>
<dbReference type="Gene3D" id="3.10.129.10">
    <property type="entry name" value="Hotdog Thioesterase"/>
    <property type="match status" value="1"/>
</dbReference>
<dbReference type="HAMAP" id="MF_00020">
    <property type="entry name" value="Acetate_kinase"/>
    <property type="match status" value="1"/>
</dbReference>
<keyword evidence="1 5" id="KW-0808">Transferase</keyword>
<keyword evidence="4 5" id="KW-0067">ATP-binding</keyword>
<dbReference type="GO" id="GO:0000287">
    <property type="term" value="F:magnesium ion binding"/>
    <property type="evidence" value="ECO:0007669"/>
    <property type="project" value="UniProtKB-UniRule"/>
</dbReference>
<sequence>MENIIHVEKGSGQGQSRRQGKMLCLNAGSSSLKFKLFDATCSLQGLTPIVSGSVKLKSNQANVELNHRDGKSHSETKDWTDIASGEILSFLLTHIFKLLDSNDNLDVRTVVHRVVHGAHLDQCVSITRSDQHHLKTLQFLAEFAPLHNAVSVQLIKACLNSEDLPEEHENVCCFDTAFHSSLDGVRSRYMVDPCLAGETLPGGMELRKWGFHGLSYNSILNTLSSELGKERSMLNVIICHLGSGSSMCGVVKGKSFDTTMGLTPLEGLPGATRSGSVDPVLPLHISAAQLGKEGEATDPFSTVEVADGIRVSHAELVLNKNSGFKSVAGTSDFQQVTQRRTEFLRGKALNKVKDEETDLYRDATLAFDIFVDRIVGYMGNYMIKMSSRGGVHAVVFSGGIGEASSELHTELAKQLNSSSLSPASENVMKGKGENCWQLKRDELGLRGTNQTLASGQNVPWFVCKTDEEGEMAKQVFVASTGHSSELYRFLPQVGLGIGLSATVYSLNSLHFRSLFSYFFRKPGKDGWNLDFEPSEIGWADRVFFLVAGVLNKTVRGLFGGGLRIVKGQESVELPSMNLRCPVEVADEQYELYNKALTHDQKDMSKVDAGSMAGSFLLATLTNQMMLLLVVHPGLPVSPLGAVNVRNRIECHQHPLDLTRSLTAHAFLGGKDNLGRVTRRGIEFDIHIDVSQTNSSSTLVLRQMITILAHCKTKVPPPSTKANTQESNGHFEEIGKVEMPLSAPARWSAVCGDYNPIHVSSLLARLFGFRGKIAHGNHVVAKVLHHLTSHTKIEKGWWVETEFKRPMVLPIQLTAQSDKLDGKRWRCIGDKDDKVYVSGSVGRL</sequence>
<dbReference type="GO" id="GO:0006083">
    <property type="term" value="P:acetate metabolic process"/>
    <property type="evidence" value="ECO:0007669"/>
    <property type="project" value="TreeGrafter"/>
</dbReference>
<comment type="caution">
    <text evidence="5">Lacks conserved residue(s) required for the propagation of feature annotation.</text>
</comment>
<evidence type="ECO:0000313" key="7">
    <source>
        <dbReference type="EMBL" id="SNX85893.1"/>
    </source>
</evidence>
<feature type="binding site" evidence="5">
    <location>
        <position position="33"/>
    </location>
    <ligand>
        <name>ATP</name>
        <dbReference type="ChEBI" id="CHEBI:30616"/>
    </ligand>
</feature>
<comment type="caution">
    <text evidence="7">The sequence shown here is derived from an EMBL/GenBank/DDBJ whole genome shotgun (WGS) entry which is preliminary data.</text>
</comment>
<keyword evidence="8" id="KW-1185">Reference proteome</keyword>
<dbReference type="GO" id="GO:0006085">
    <property type="term" value="P:acetyl-CoA biosynthetic process"/>
    <property type="evidence" value="ECO:0007669"/>
    <property type="project" value="UniProtKB-UniRule"/>
</dbReference>
<dbReference type="PANTHER" id="PTHR21060">
    <property type="entry name" value="ACETATE KINASE"/>
    <property type="match status" value="1"/>
</dbReference>
<dbReference type="GO" id="GO:0005524">
    <property type="term" value="F:ATP binding"/>
    <property type="evidence" value="ECO:0007669"/>
    <property type="project" value="UniProtKB-KW"/>
</dbReference>
<dbReference type="SUPFAM" id="SSF54637">
    <property type="entry name" value="Thioesterase/thiol ester dehydrase-isomerase"/>
    <property type="match status" value="1"/>
</dbReference>
<dbReference type="InterPro" id="IPR004372">
    <property type="entry name" value="Ac/propionate_kinase"/>
</dbReference>
<evidence type="ECO:0000256" key="2">
    <source>
        <dbReference type="ARBA" id="ARBA00022741"/>
    </source>
</evidence>
<dbReference type="EMBL" id="OAPG01000012">
    <property type="protein sequence ID" value="SNX85893.1"/>
    <property type="molecule type" value="Genomic_DNA"/>
</dbReference>
<dbReference type="Gene3D" id="3.30.420.40">
    <property type="match status" value="2"/>
</dbReference>
<evidence type="ECO:0000256" key="5">
    <source>
        <dbReference type="HAMAP-Rule" id="MF_03131"/>
    </source>
</evidence>
<comment type="cofactor">
    <cofactor evidence="5">
        <name>Mg(2+)</name>
        <dbReference type="ChEBI" id="CHEBI:18420"/>
    </cofactor>
</comment>
<keyword evidence="2 5" id="KW-0547">Nucleotide-binding</keyword>
<dbReference type="InterPro" id="IPR000890">
    <property type="entry name" value="Aliphatic_acid_kin_short-chain"/>
</dbReference>
<dbReference type="InterPro" id="IPR002539">
    <property type="entry name" value="MaoC-like_dom"/>
</dbReference>
<accession>A0AAJ4XPE6</accession>
<reference evidence="7" key="1">
    <citation type="submission" date="2023-10" db="EMBL/GenBank/DDBJ databases">
        <authorList>
            <person name="Guldener U."/>
        </authorList>
    </citation>
    <scope>NUCLEOTIDE SEQUENCE</scope>
    <source>
        <strain evidence="7">Mp4</strain>
    </source>
</reference>
<feature type="site" description="Transition state stabilizer" evidence="5">
    <location>
        <position position="212"/>
    </location>
</feature>
<dbReference type="InterPro" id="IPR043129">
    <property type="entry name" value="ATPase_NBD"/>
</dbReference>
<protein>
    <recommendedName>
        <fullName evidence="5">Probable acetate kinase</fullName>
        <ecNumber evidence="5">2.7.2.1</ecNumber>
    </recommendedName>
    <alternativeName>
        <fullName evidence="5">Acetokinase</fullName>
    </alternativeName>
</protein>
<organism evidence="7 8">
    <name type="scientific">Melanopsichium pennsylvanicum</name>
    <dbReference type="NCBI Taxonomy" id="63383"/>
    <lineage>
        <taxon>Eukaryota</taxon>
        <taxon>Fungi</taxon>
        <taxon>Dikarya</taxon>
        <taxon>Basidiomycota</taxon>
        <taxon>Ustilaginomycotina</taxon>
        <taxon>Ustilaginomycetes</taxon>
        <taxon>Ustilaginales</taxon>
        <taxon>Ustilaginaceae</taxon>
        <taxon>Melanopsichium</taxon>
    </lineage>
</organism>
<feature type="active site" description="Proton donor/acceptor" evidence="5">
    <location>
        <position position="175"/>
    </location>
</feature>
<dbReference type="PANTHER" id="PTHR21060:SF15">
    <property type="entry name" value="ACETATE KINASE-RELATED"/>
    <property type="match status" value="1"/>
</dbReference>
<dbReference type="PRINTS" id="PR00471">
    <property type="entry name" value="ACETATEKNASE"/>
</dbReference>
<comment type="similarity">
    <text evidence="5">Belongs to the acetokinase family.</text>
</comment>
<feature type="binding site" evidence="5">
    <location>
        <position position="467"/>
    </location>
    <ligand>
        <name>Mg(2+)</name>
        <dbReference type="ChEBI" id="CHEBI:18420"/>
    </ligand>
</feature>
<dbReference type="Proteomes" id="UP001294444">
    <property type="component" value="Unassembled WGS sequence"/>
</dbReference>
<dbReference type="InterPro" id="IPR023865">
    <property type="entry name" value="Aliphatic_acid_kinase_CS"/>
</dbReference>
<evidence type="ECO:0000256" key="1">
    <source>
        <dbReference type="ARBA" id="ARBA00022679"/>
    </source>
</evidence>
<dbReference type="Pfam" id="PF01575">
    <property type="entry name" value="MaoC_dehydratas"/>
    <property type="match status" value="1"/>
</dbReference>
<name>A0AAJ4XPE6_9BASI</name>
<feature type="domain" description="MaoC-like" evidence="6">
    <location>
        <begin position="746"/>
        <end position="789"/>
    </location>
</feature>
<feature type="binding site" evidence="5">
    <location>
        <position position="26"/>
    </location>
    <ligand>
        <name>Mg(2+)</name>
        <dbReference type="ChEBI" id="CHEBI:18420"/>
    </ligand>
</feature>
<comment type="catalytic activity">
    <reaction evidence="5">
        <text>acetate + ATP = acetyl phosphate + ADP</text>
        <dbReference type="Rhea" id="RHEA:11352"/>
        <dbReference type="ChEBI" id="CHEBI:22191"/>
        <dbReference type="ChEBI" id="CHEBI:30089"/>
        <dbReference type="ChEBI" id="CHEBI:30616"/>
        <dbReference type="ChEBI" id="CHEBI:456216"/>
        <dbReference type="EC" id="2.7.2.1"/>
    </reaction>
</comment>
<feature type="site" description="Transition state stabilizer" evidence="5">
    <location>
        <position position="273"/>
    </location>
</feature>
<dbReference type="AlphaFoldDB" id="A0AAJ4XPE6"/>
<feature type="binding site" evidence="5">
    <location>
        <position position="113"/>
    </location>
    <ligand>
        <name>substrate</name>
    </ligand>
</feature>
<dbReference type="SUPFAM" id="SSF53067">
    <property type="entry name" value="Actin-like ATPase domain"/>
    <property type="match status" value="2"/>
</dbReference>
<comment type="pathway">
    <text evidence="5">Metabolic intermediate biosynthesis; acetyl-CoA biosynthesis; acetyl-CoA from acetate: step 1/2.</text>
</comment>
<gene>
    <name evidence="7" type="ORF">MEPE_04602</name>
</gene>